<feature type="transmembrane region" description="Helical" evidence="8">
    <location>
        <begin position="257"/>
        <end position="276"/>
    </location>
</feature>
<dbReference type="PANTHER" id="PTHR10981:SF0">
    <property type="entry name" value="BATTENIN"/>
    <property type="match status" value="1"/>
</dbReference>
<evidence type="ECO:0000256" key="3">
    <source>
        <dbReference type="ARBA" id="ARBA00022448"/>
    </source>
</evidence>
<feature type="transmembrane region" description="Helical" evidence="8">
    <location>
        <begin position="351"/>
        <end position="374"/>
    </location>
</feature>
<keyword evidence="10" id="KW-1185">Reference proteome</keyword>
<keyword evidence="7 8" id="KW-0472">Membrane</keyword>
<dbReference type="InterPro" id="IPR036259">
    <property type="entry name" value="MFS_trans_sf"/>
</dbReference>
<feature type="transmembrane region" description="Helical" evidence="8">
    <location>
        <begin position="94"/>
        <end position="117"/>
    </location>
</feature>
<dbReference type="Pfam" id="PF02487">
    <property type="entry name" value="CLN3"/>
    <property type="match status" value="2"/>
</dbReference>
<comment type="caution">
    <text evidence="9">The sequence shown here is derived from an EMBL/GenBank/DDBJ whole genome shotgun (WGS) entry which is preliminary data.</text>
</comment>
<keyword evidence="4 8" id="KW-0812">Transmembrane</keyword>
<dbReference type="PANTHER" id="PTHR10981">
    <property type="entry name" value="BATTENIN"/>
    <property type="match status" value="1"/>
</dbReference>
<sequence>MKLFYNPFPIFWLFGLINNVLYVVILSAAVDLVNLTTPKSLILLVDILPSLLVKLVCPFYIHKIQYGVRIIILILLSVIGMMMVSVHYTLTWTLLGIILASMSSGFGEVTFLQLTHYQTETYTLLSDENEDNNSKKALNGWSSGTGGAGLVGSFCYLFLTSICNISIPASLLCFAVLPIGFLLYFQLNLEPQSSVNLSNMSTNQWIVNNFSVWSRLKMLIIPYMLPLTSVYFFEYLINQSISPTLLFPVEVIPFFHRYRDLYVLYSTLYQVGVFIARSSGRWIRLKKLYTLTYLQSLNFIITLLQSWYFINSRWPYLNMLVIFWEGLLGGSSYVNTFLNVQDDLPHEQIEFSMGSVSIADSLGIFLASLVGLLLEPTLCDHQVQDGRPWCRMVEK</sequence>
<dbReference type="InterPro" id="IPR003492">
    <property type="entry name" value="Battenin_disease_Cln3"/>
</dbReference>
<dbReference type="GO" id="GO:0005774">
    <property type="term" value="C:vacuolar membrane"/>
    <property type="evidence" value="ECO:0007669"/>
    <property type="project" value="UniProtKB-SubCell"/>
</dbReference>
<evidence type="ECO:0000256" key="7">
    <source>
        <dbReference type="ARBA" id="ARBA00023136"/>
    </source>
</evidence>
<evidence type="ECO:0000256" key="2">
    <source>
        <dbReference type="ARBA" id="ARBA00007467"/>
    </source>
</evidence>
<feature type="transmembrane region" description="Helical" evidence="8">
    <location>
        <begin position="12"/>
        <end position="35"/>
    </location>
</feature>
<dbReference type="GO" id="GO:0051453">
    <property type="term" value="P:regulation of intracellular pH"/>
    <property type="evidence" value="ECO:0007669"/>
    <property type="project" value="TreeGrafter"/>
</dbReference>
<keyword evidence="3" id="KW-0813">Transport</keyword>
<dbReference type="InterPro" id="IPR018460">
    <property type="entry name" value="Battenin_disease_Cln3_subgr"/>
</dbReference>
<evidence type="ECO:0000256" key="1">
    <source>
        <dbReference type="ARBA" id="ARBA00004127"/>
    </source>
</evidence>
<keyword evidence="6 8" id="KW-1133">Transmembrane helix</keyword>
<protein>
    <recommendedName>
        <fullName evidence="8">Protein BTN</fullName>
    </recommendedName>
</protein>
<comment type="subcellular location">
    <subcellularLocation>
        <location evidence="1">Endomembrane system</location>
        <topology evidence="1">Multi-pass membrane protein</topology>
    </subcellularLocation>
    <subcellularLocation>
        <location evidence="8">Vacuole membrane</location>
        <topology evidence="8">Multi-pass membrane protein</topology>
    </subcellularLocation>
</comment>
<feature type="transmembrane region" description="Helical" evidence="8">
    <location>
        <begin position="165"/>
        <end position="185"/>
    </location>
</feature>
<keyword evidence="8" id="KW-0926">Vacuole</keyword>
<accession>A0AAN7WRK1</accession>
<organism evidence="9 10">
    <name type="scientific">Arxiozyma heterogenica</name>
    <dbReference type="NCBI Taxonomy" id="278026"/>
    <lineage>
        <taxon>Eukaryota</taxon>
        <taxon>Fungi</taxon>
        <taxon>Dikarya</taxon>
        <taxon>Ascomycota</taxon>
        <taxon>Saccharomycotina</taxon>
        <taxon>Saccharomycetes</taxon>
        <taxon>Saccharomycetales</taxon>
        <taxon>Saccharomycetaceae</taxon>
        <taxon>Arxiozyma</taxon>
    </lineage>
</organism>
<dbReference type="EMBL" id="JAWIZZ010000073">
    <property type="protein sequence ID" value="KAK5773623.1"/>
    <property type="molecule type" value="Genomic_DNA"/>
</dbReference>
<feature type="transmembrane region" description="Helical" evidence="8">
    <location>
        <begin position="288"/>
        <end position="310"/>
    </location>
</feature>
<comment type="similarity">
    <text evidence="2 8">Belongs to the battenin family.</text>
</comment>
<evidence type="ECO:0000313" key="9">
    <source>
        <dbReference type="EMBL" id="KAK5773623.1"/>
    </source>
</evidence>
<dbReference type="Proteomes" id="UP001306508">
    <property type="component" value="Unassembled WGS sequence"/>
</dbReference>
<dbReference type="GO" id="GO:0006865">
    <property type="term" value="P:amino acid transport"/>
    <property type="evidence" value="ECO:0007669"/>
    <property type="project" value="UniProtKB-KW"/>
</dbReference>
<evidence type="ECO:0000256" key="4">
    <source>
        <dbReference type="ARBA" id="ARBA00022692"/>
    </source>
</evidence>
<feature type="transmembrane region" description="Helical" evidence="8">
    <location>
        <begin position="68"/>
        <end position="88"/>
    </location>
</feature>
<dbReference type="PRINTS" id="PR01315">
    <property type="entry name" value="BATTENIN"/>
</dbReference>
<evidence type="ECO:0000256" key="8">
    <source>
        <dbReference type="RuleBase" id="RU361113"/>
    </source>
</evidence>
<evidence type="ECO:0000256" key="6">
    <source>
        <dbReference type="ARBA" id="ARBA00022989"/>
    </source>
</evidence>
<feature type="transmembrane region" description="Helical" evidence="8">
    <location>
        <begin position="41"/>
        <end position="61"/>
    </location>
</feature>
<dbReference type="PIRSF" id="PIRSF015974">
    <property type="entry name" value="CLN3_BTN1"/>
    <property type="match status" value="1"/>
</dbReference>
<evidence type="ECO:0000313" key="10">
    <source>
        <dbReference type="Proteomes" id="UP001306508"/>
    </source>
</evidence>
<feature type="transmembrane region" description="Helical" evidence="8">
    <location>
        <begin position="316"/>
        <end position="339"/>
    </location>
</feature>
<name>A0AAN7WRK1_9SACH</name>
<evidence type="ECO:0000256" key="5">
    <source>
        <dbReference type="ARBA" id="ARBA00022970"/>
    </source>
</evidence>
<reference evidence="10" key="1">
    <citation type="submission" date="2023-07" db="EMBL/GenBank/DDBJ databases">
        <title>A draft genome of Kazachstania heterogenica Y-27499.</title>
        <authorList>
            <person name="Donic C."/>
            <person name="Kralova J.S."/>
            <person name="Fidel L."/>
            <person name="Ben-Dor S."/>
            <person name="Jung S."/>
        </authorList>
    </citation>
    <scope>NUCLEOTIDE SEQUENCE [LARGE SCALE GENOMIC DNA]</scope>
    <source>
        <strain evidence="10">Y27499</strain>
    </source>
</reference>
<proteinExistence type="inferred from homology"/>
<dbReference type="GO" id="GO:0012505">
    <property type="term" value="C:endomembrane system"/>
    <property type="evidence" value="ECO:0007669"/>
    <property type="project" value="UniProtKB-SubCell"/>
</dbReference>
<feature type="transmembrane region" description="Helical" evidence="8">
    <location>
        <begin position="138"/>
        <end position="159"/>
    </location>
</feature>
<keyword evidence="5" id="KW-0029">Amino-acid transport</keyword>
<dbReference type="AlphaFoldDB" id="A0AAN7WRK1"/>
<dbReference type="SUPFAM" id="SSF103473">
    <property type="entry name" value="MFS general substrate transporter"/>
    <property type="match status" value="1"/>
</dbReference>
<feature type="transmembrane region" description="Helical" evidence="8">
    <location>
        <begin position="219"/>
        <end position="237"/>
    </location>
</feature>
<gene>
    <name evidence="9" type="ORF">RI543_005142</name>
</gene>